<dbReference type="InterPro" id="IPR001878">
    <property type="entry name" value="Znf_CCHC"/>
</dbReference>
<evidence type="ECO:0000256" key="2">
    <source>
        <dbReference type="ARBA" id="ARBA00022612"/>
    </source>
</evidence>
<dbReference type="PROSITE" id="PS50994">
    <property type="entry name" value="INTEGRASE"/>
    <property type="match status" value="1"/>
</dbReference>
<dbReference type="PROSITE" id="PS50158">
    <property type="entry name" value="ZF_CCHC"/>
    <property type="match status" value="1"/>
</dbReference>
<dbReference type="Proteomes" id="UP000075880">
    <property type="component" value="Unassembled WGS sequence"/>
</dbReference>
<evidence type="ECO:0008006" key="21">
    <source>
        <dbReference type="Google" id="ProtNLM"/>
    </source>
</evidence>
<dbReference type="GO" id="GO:0008270">
    <property type="term" value="F:zinc ion binding"/>
    <property type="evidence" value="ECO:0007669"/>
    <property type="project" value="UniProtKB-KW"/>
</dbReference>
<dbReference type="GO" id="GO:0015074">
    <property type="term" value="P:DNA integration"/>
    <property type="evidence" value="ECO:0007669"/>
    <property type="project" value="UniProtKB-KW"/>
</dbReference>
<protein>
    <recommendedName>
        <fullName evidence="21">Retrovirus-related Pol polyprotein from transposon TNT 1-94</fullName>
    </recommendedName>
</protein>
<dbReference type="SUPFAM" id="SSF57756">
    <property type="entry name" value="Retrovirus zinc finger-like domains"/>
    <property type="match status" value="1"/>
</dbReference>
<keyword evidence="9" id="KW-0067">ATP-binding</keyword>
<evidence type="ECO:0000256" key="13">
    <source>
        <dbReference type="ARBA" id="ARBA00022932"/>
    </source>
</evidence>
<proteinExistence type="predicted"/>
<keyword evidence="15" id="KW-0233">DNA recombination</keyword>
<keyword evidence="13" id="KW-0548">Nucleotidyltransferase</keyword>
<dbReference type="GO" id="GO:0006508">
    <property type="term" value="P:proteolysis"/>
    <property type="evidence" value="ECO:0007669"/>
    <property type="project" value="UniProtKB-KW"/>
</dbReference>
<keyword evidence="13" id="KW-0239">DNA-directed DNA polymerase</keyword>
<dbReference type="EnsemblMetazoa" id="ENSAATROPT015385">
    <property type="protein sequence ID" value="ENSAATROPP013813"/>
    <property type="gene ID" value="ENSAATROPG012523"/>
</dbReference>
<evidence type="ECO:0000313" key="20">
    <source>
        <dbReference type="Proteomes" id="UP000075880"/>
    </source>
</evidence>
<keyword evidence="16" id="KW-0863">Zinc-finger</keyword>
<evidence type="ECO:0000256" key="4">
    <source>
        <dbReference type="ARBA" id="ARBA00022722"/>
    </source>
</evidence>
<evidence type="ECO:0000256" key="14">
    <source>
        <dbReference type="ARBA" id="ARBA00023113"/>
    </source>
</evidence>
<keyword evidence="5" id="KW-0479">Metal-binding</keyword>
<evidence type="ECO:0000313" key="19">
    <source>
        <dbReference type="EnsemblMetazoa" id="ENSAATROPP013813"/>
    </source>
</evidence>
<evidence type="ECO:0000259" key="18">
    <source>
        <dbReference type="PROSITE" id="PS50994"/>
    </source>
</evidence>
<keyword evidence="11" id="KW-0229">DNA integration</keyword>
<reference evidence="19" key="1">
    <citation type="submission" date="2024-04" db="UniProtKB">
        <authorList>
            <consortium name="EnsemblMetazoa"/>
        </authorList>
    </citation>
    <scope>IDENTIFICATION</scope>
    <source>
        <strain evidence="19">EBRO</strain>
    </source>
</reference>
<dbReference type="InterPro" id="IPR039537">
    <property type="entry name" value="Retrotran_Ty1/copia-like"/>
</dbReference>
<dbReference type="Gene3D" id="4.10.60.10">
    <property type="entry name" value="Zinc finger, CCHC-type"/>
    <property type="match status" value="1"/>
</dbReference>
<keyword evidence="13" id="KW-0808">Transferase</keyword>
<keyword evidence="10" id="KW-0460">Magnesium</keyword>
<evidence type="ECO:0000256" key="12">
    <source>
        <dbReference type="ARBA" id="ARBA00022918"/>
    </source>
</evidence>
<dbReference type="Pfam" id="PF14223">
    <property type="entry name" value="Retrotran_gag_2"/>
    <property type="match status" value="1"/>
</dbReference>
<dbReference type="InterPro" id="IPR036875">
    <property type="entry name" value="Znf_CCHC_sf"/>
</dbReference>
<dbReference type="SUPFAM" id="SSF53098">
    <property type="entry name" value="Ribonuclease H-like"/>
    <property type="match status" value="1"/>
</dbReference>
<evidence type="ECO:0000256" key="8">
    <source>
        <dbReference type="ARBA" id="ARBA00022801"/>
    </source>
</evidence>
<dbReference type="InterPro" id="IPR001584">
    <property type="entry name" value="Integrase_cat-core"/>
</dbReference>
<evidence type="ECO:0000259" key="17">
    <source>
        <dbReference type="PROSITE" id="PS50158"/>
    </source>
</evidence>
<dbReference type="GO" id="GO:0008233">
    <property type="term" value="F:peptidase activity"/>
    <property type="evidence" value="ECO:0007669"/>
    <property type="project" value="UniProtKB-KW"/>
</dbReference>
<dbReference type="InterPro" id="IPR012337">
    <property type="entry name" value="RNaseH-like_sf"/>
</dbReference>
<organism evidence="19 20">
    <name type="scientific">Anopheles atroparvus</name>
    <name type="common">European mosquito</name>
    <dbReference type="NCBI Taxonomy" id="41427"/>
    <lineage>
        <taxon>Eukaryota</taxon>
        <taxon>Metazoa</taxon>
        <taxon>Ecdysozoa</taxon>
        <taxon>Arthropoda</taxon>
        <taxon>Hexapoda</taxon>
        <taxon>Insecta</taxon>
        <taxon>Pterygota</taxon>
        <taxon>Neoptera</taxon>
        <taxon>Endopterygota</taxon>
        <taxon>Diptera</taxon>
        <taxon>Nematocera</taxon>
        <taxon>Culicoidea</taxon>
        <taxon>Culicidae</taxon>
        <taxon>Anophelinae</taxon>
        <taxon>Anopheles</taxon>
    </lineage>
</organism>
<evidence type="ECO:0000256" key="7">
    <source>
        <dbReference type="ARBA" id="ARBA00022759"/>
    </source>
</evidence>
<dbReference type="Pfam" id="PF00665">
    <property type="entry name" value="rve"/>
    <property type="match status" value="1"/>
</dbReference>
<feature type="domain" description="Integrase catalytic" evidence="18">
    <location>
        <begin position="449"/>
        <end position="625"/>
    </location>
</feature>
<dbReference type="InterPro" id="IPR025724">
    <property type="entry name" value="GAG-pre-integrase_dom"/>
</dbReference>
<dbReference type="PANTHER" id="PTHR42648">
    <property type="entry name" value="TRANSPOSASE, PUTATIVE-RELATED"/>
    <property type="match status" value="1"/>
</dbReference>
<feature type="domain" description="CCHC-type" evidence="17">
    <location>
        <begin position="225"/>
        <end position="240"/>
    </location>
</feature>
<evidence type="ECO:0000256" key="1">
    <source>
        <dbReference type="ARBA" id="ARBA00002180"/>
    </source>
</evidence>
<keyword evidence="4" id="KW-0540">Nuclease</keyword>
<dbReference type="InterPro" id="IPR054722">
    <property type="entry name" value="PolX-like_BBD"/>
</dbReference>
<dbReference type="InterPro" id="IPR036397">
    <property type="entry name" value="RNaseH_sf"/>
</dbReference>
<sequence length="629" mass="70174">MANPKLAGSFSLPLREILRGSENYSSWSFATKMVLIKEKTWCAVKEPAEGEPAVSEETSMQALATICLSIDSSIYGLVRDAKNAKQAWDNLKNTYEHSGSTRKIGLLRRLTGIRLVGAERDEDIICQTTQQYVNELFTTSHQLAEVGFKVDDDWLASLLMKGLPKQYDPMILGLESSGIQLTADIVKAKILQDVKVSSEKQTVEAFLGNSKSTTKRSSVKSNVQCYRCKKMGHFASQCSNQFSDKKQEKSKNSGHATFFAAFNACQTSTAAEEEWIFDSGATSHLCRNRNLLVDAENVSSSINVANNTAVPVVAKGSVNVSADVGASTCAISMNDVLYVPELAVNLLSVSKMCQKGYTVTFRKQTCKVISPSNKLVAIGQESGGLYRLKRSPGSLVNMVSRMEDNFKLWHRRLCHMSVGCMKRLETMASGFEFRVTDGMQCVPCIQGKHHRHPFNIKGQRADRVLELIHSDLCGPMETASIGGNRYFITFIDDSSRKAFVYFLKSKTEVFETFKHFKSYAENQTGEKIKRIRSDNGREYMNREMKLFLCQAGIHHETSAPYTPEQNGLAERMNRTIVEKARSMLCDANLPKRFWAEAVATASYVINRSPTMGLRMTPHEAFTGRRPNLA</sequence>
<keyword evidence="12" id="KW-0695">RNA-directed DNA polymerase</keyword>
<dbReference type="GO" id="GO:0006310">
    <property type="term" value="P:DNA recombination"/>
    <property type="evidence" value="ECO:0007669"/>
    <property type="project" value="UniProtKB-KW"/>
</dbReference>
<keyword evidence="6" id="KW-0547">Nucleotide-binding</keyword>
<keyword evidence="14" id="KW-0917">Virion maturation</keyword>
<evidence type="ECO:0000256" key="3">
    <source>
        <dbReference type="ARBA" id="ARBA00022670"/>
    </source>
</evidence>
<dbReference type="GO" id="GO:0004519">
    <property type="term" value="F:endonuclease activity"/>
    <property type="evidence" value="ECO:0007669"/>
    <property type="project" value="UniProtKB-KW"/>
</dbReference>
<evidence type="ECO:0000256" key="5">
    <source>
        <dbReference type="ARBA" id="ARBA00022723"/>
    </source>
</evidence>
<dbReference type="Pfam" id="PF22936">
    <property type="entry name" value="Pol_BBD"/>
    <property type="match status" value="1"/>
</dbReference>
<dbReference type="PANTHER" id="PTHR42648:SF11">
    <property type="entry name" value="TRANSPOSON TY4-P GAG-POL POLYPROTEIN"/>
    <property type="match status" value="1"/>
</dbReference>
<evidence type="ECO:0000256" key="10">
    <source>
        <dbReference type="ARBA" id="ARBA00022842"/>
    </source>
</evidence>
<dbReference type="GO" id="GO:0003676">
    <property type="term" value="F:nucleic acid binding"/>
    <property type="evidence" value="ECO:0007669"/>
    <property type="project" value="InterPro"/>
</dbReference>
<evidence type="ECO:0000256" key="11">
    <source>
        <dbReference type="ARBA" id="ARBA00022908"/>
    </source>
</evidence>
<keyword evidence="7" id="KW-0255">Endonuclease</keyword>
<comment type="function">
    <text evidence="1">The aspartyl protease (PR) mediates the proteolytic cleavages of the Gag and Gag-Pol polyproteins after assembly of the VLP.</text>
</comment>
<dbReference type="GO" id="GO:0003964">
    <property type="term" value="F:RNA-directed DNA polymerase activity"/>
    <property type="evidence" value="ECO:0007669"/>
    <property type="project" value="UniProtKB-KW"/>
</dbReference>
<keyword evidence="16" id="KW-0862">Zinc</keyword>
<dbReference type="GO" id="GO:0003887">
    <property type="term" value="F:DNA-directed DNA polymerase activity"/>
    <property type="evidence" value="ECO:0007669"/>
    <property type="project" value="UniProtKB-KW"/>
</dbReference>
<evidence type="ECO:0000256" key="15">
    <source>
        <dbReference type="ARBA" id="ARBA00023172"/>
    </source>
</evidence>
<keyword evidence="8" id="KW-0378">Hydrolase</keyword>
<keyword evidence="3" id="KW-0645">Protease</keyword>
<accession>A0AAG5DT47</accession>
<dbReference type="Pfam" id="PF00098">
    <property type="entry name" value="zf-CCHC"/>
    <property type="match status" value="1"/>
</dbReference>
<dbReference type="GO" id="GO:0005524">
    <property type="term" value="F:ATP binding"/>
    <property type="evidence" value="ECO:0007669"/>
    <property type="project" value="UniProtKB-KW"/>
</dbReference>
<evidence type="ECO:0000256" key="9">
    <source>
        <dbReference type="ARBA" id="ARBA00022840"/>
    </source>
</evidence>
<dbReference type="Gene3D" id="3.30.420.10">
    <property type="entry name" value="Ribonuclease H-like superfamily/Ribonuclease H"/>
    <property type="match status" value="1"/>
</dbReference>
<dbReference type="Pfam" id="PF13976">
    <property type="entry name" value="gag_pre-integrs"/>
    <property type="match status" value="1"/>
</dbReference>
<dbReference type="SMART" id="SM00343">
    <property type="entry name" value="ZnF_C2HC"/>
    <property type="match status" value="1"/>
</dbReference>
<evidence type="ECO:0000256" key="16">
    <source>
        <dbReference type="PROSITE-ProRule" id="PRU00047"/>
    </source>
</evidence>
<dbReference type="AlphaFoldDB" id="A0AAG5DT47"/>
<evidence type="ECO:0000256" key="6">
    <source>
        <dbReference type="ARBA" id="ARBA00022741"/>
    </source>
</evidence>
<keyword evidence="20" id="KW-1185">Reference proteome</keyword>
<name>A0AAG5DT47_ANOAO</name>
<keyword evidence="2" id="KW-1188">Viral release from host cell</keyword>